<sequence length="277" mass="30943">MDQFRDDFAEWKRREEGKEPLSGEFLERYVRYMHESLLVTHAQDVNVTHRARVSDIHGDTHEIDVFMEYTFAGIRHRAAIECKDQNRPASRKDAMAFSTTVAEIPNAIGVFVAPRGYQSGAKKYLEDRGVTHYDASNLPHFGAIVGSWFQPLALPDSNAVGQPFWVLMEAANGETTGTHLRIPLGNSPEGEHDANSVIALFISHVDAARFTEALWPGETSVCVRGLERPALRALVSIAGDEGIRFVMMTPAEIDGREQYIQELLSVDTITDRFLATP</sequence>
<dbReference type="GO" id="GO:0003677">
    <property type="term" value="F:DNA binding"/>
    <property type="evidence" value="ECO:0007669"/>
    <property type="project" value="InterPro"/>
</dbReference>
<evidence type="ECO:0000313" key="2">
    <source>
        <dbReference type="EMBL" id="RPA65861.1"/>
    </source>
</evidence>
<evidence type="ECO:0000313" key="3">
    <source>
        <dbReference type="Proteomes" id="UP000267536"/>
    </source>
</evidence>
<proteinExistence type="predicted"/>
<organism evidence="2 3">
    <name type="scientific">Gordonia oryzae</name>
    <dbReference type="NCBI Taxonomy" id="2487349"/>
    <lineage>
        <taxon>Bacteria</taxon>
        <taxon>Bacillati</taxon>
        <taxon>Actinomycetota</taxon>
        <taxon>Actinomycetes</taxon>
        <taxon>Mycobacteriales</taxon>
        <taxon>Gordoniaceae</taxon>
        <taxon>Gordonia</taxon>
    </lineage>
</organism>
<keyword evidence="3" id="KW-1185">Reference proteome</keyword>
<dbReference type="RefSeq" id="WP_123925730.1">
    <property type="nucleotide sequence ID" value="NZ_JBPSDP010000012.1"/>
</dbReference>
<dbReference type="EMBL" id="RKMH01000002">
    <property type="protein sequence ID" value="RPA65861.1"/>
    <property type="molecule type" value="Genomic_DNA"/>
</dbReference>
<reference evidence="2 3" key="1">
    <citation type="submission" date="2018-11" db="EMBL/GenBank/DDBJ databases">
        <title>Draft genome sequence of Gordonia sp. RS15-1S isolated from rice stems.</title>
        <authorList>
            <person name="Muangham S."/>
        </authorList>
    </citation>
    <scope>NUCLEOTIDE SEQUENCE [LARGE SCALE GENOMIC DNA]</scope>
    <source>
        <strain evidence="2 3">RS15-1S</strain>
    </source>
</reference>
<dbReference type="OrthoDB" id="5191874at2"/>
<dbReference type="InterPro" id="IPR011335">
    <property type="entry name" value="Restrct_endonuc-II-like"/>
</dbReference>
<protein>
    <recommendedName>
        <fullName evidence="1">Restriction endonuclease type IV Mrr domain-containing protein</fullName>
    </recommendedName>
</protein>
<dbReference type="InterPro" id="IPR007560">
    <property type="entry name" value="Restrct_endonuc_IV_Mrr"/>
</dbReference>
<feature type="domain" description="Restriction endonuclease type IV Mrr" evidence="1">
    <location>
        <begin position="58"/>
        <end position="138"/>
    </location>
</feature>
<name>A0A3N4H3E1_9ACTN</name>
<dbReference type="GO" id="GO:0004519">
    <property type="term" value="F:endonuclease activity"/>
    <property type="evidence" value="ECO:0007669"/>
    <property type="project" value="InterPro"/>
</dbReference>
<dbReference type="Pfam" id="PF04471">
    <property type="entry name" value="Mrr_cat"/>
    <property type="match status" value="1"/>
</dbReference>
<gene>
    <name evidence="2" type="ORF">EF294_03745</name>
</gene>
<evidence type="ECO:0000259" key="1">
    <source>
        <dbReference type="Pfam" id="PF04471"/>
    </source>
</evidence>
<dbReference type="Proteomes" id="UP000267536">
    <property type="component" value="Unassembled WGS sequence"/>
</dbReference>
<dbReference type="AlphaFoldDB" id="A0A3N4H3E1"/>
<accession>A0A3N4H3E1</accession>
<dbReference type="SUPFAM" id="SSF52980">
    <property type="entry name" value="Restriction endonuclease-like"/>
    <property type="match status" value="1"/>
</dbReference>
<dbReference type="GO" id="GO:0009307">
    <property type="term" value="P:DNA restriction-modification system"/>
    <property type="evidence" value="ECO:0007669"/>
    <property type="project" value="InterPro"/>
</dbReference>
<comment type="caution">
    <text evidence="2">The sequence shown here is derived from an EMBL/GenBank/DDBJ whole genome shotgun (WGS) entry which is preliminary data.</text>
</comment>